<dbReference type="Proteomes" id="UP000800093">
    <property type="component" value="Unassembled WGS sequence"/>
</dbReference>
<proteinExistence type="predicted"/>
<organism evidence="1 2">
    <name type="scientific">Lojkania enalia</name>
    <dbReference type="NCBI Taxonomy" id="147567"/>
    <lineage>
        <taxon>Eukaryota</taxon>
        <taxon>Fungi</taxon>
        <taxon>Dikarya</taxon>
        <taxon>Ascomycota</taxon>
        <taxon>Pezizomycotina</taxon>
        <taxon>Dothideomycetes</taxon>
        <taxon>Pleosporomycetidae</taxon>
        <taxon>Pleosporales</taxon>
        <taxon>Pleosporales incertae sedis</taxon>
        <taxon>Lojkania</taxon>
    </lineage>
</organism>
<name>A0A9P4KBB2_9PLEO</name>
<comment type="caution">
    <text evidence="1">The sequence shown here is derived from an EMBL/GenBank/DDBJ whole genome shotgun (WGS) entry which is preliminary data.</text>
</comment>
<dbReference type="EMBL" id="ML986615">
    <property type="protein sequence ID" value="KAF2264528.1"/>
    <property type="molecule type" value="Genomic_DNA"/>
</dbReference>
<evidence type="ECO:0000313" key="2">
    <source>
        <dbReference type="Proteomes" id="UP000800093"/>
    </source>
</evidence>
<dbReference type="AlphaFoldDB" id="A0A9P4KBB2"/>
<evidence type="ECO:0000313" key="1">
    <source>
        <dbReference type="EMBL" id="KAF2264528.1"/>
    </source>
</evidence>
<keyword evidence="2" id="KW-1185">Reference proteome</keyword>
<accession>A0A9P4KBB2</accession>
<sequence length="81" mass="9443">MICRLVTLDHFLVYLSSKFNSPTWYHRATIPPSPHVQPPISRLASYHRSLSGWLRHQTSNTTKIHAQKANNSALHWIECHR</sequence>
<gene>
    <name evidence="1" type="ORF">CC78DRAFT_228975</name>
</gene>
<protein>
    <submittedName>
        <fullName evidence="1">Uncharacterized protein</fullName>
    </submittedName>
</protein>
<reference evidence="2" key="1">
    <citation type="journal article" date="2020" name="Stud. Mycol.">
        <title>101 Dothideomycetes genomes: A test case for predicting lifestyles and emergence of pathogens.</title>
        <authorList>
            <person name="Haridas S."/>
            <person name="Albert R."/>
            <person name="Binder M."/>
            <person name="Bloem J."/>
            <person name="LaButti K."/>
            <person name="Salamov A."/>
            <person name="Andreopoulos B."/>
            <person name="Baker S."/>
            <person name="Barry K."/>
            <person name="Bills G."/>
            <person name="Bluhm B."/>
            <person name="Cannon C."/>
            <person name="Castanera R."/>
            <person name="Culley D."/>
            <person name="Daum C."/>
            <person name="Ezra D."/>
            <person name="Gonzalez J."/>
            <person name="Henrissat B."/>
            <person name="Kuo A."/>
            <person name="Liang C."/>
            <person name="Lipzen A."/>
            <person name="Lutzoni F."/>
            <person name="Magnuson J."/>
            <person name="Mondo S."/>
            <person name="Nolan M."/>
            <person name="Ohm R."/>
            <person name="Pangilinan J."/>
            <person name="Park H.-J."/>
            <person name="Ramirez L."/>
            <person name="Alfaro M."/>
            <person name="Sun H."/>
            <person name="Tritt A."/>
            <person name="Yoshinaga Y."/>
            <person name="Zwiers L.-H."/>
            <person name="Turgeon B."/>
            <person name="Goodwin S."/>
            <person name="Spatafora J."/>
            <person name="Crous P."/>
            <person name="Grigoriev I."/>
        </authorList>
    </citation>
    <scope>NUCLEOTIDE SEQUENCE [LARGE SCALE GENOMIC DNA]</scope>
    <source>
        <strain evidence="2">CBS 304.66</strain>
    </source>
</reference>